<reference evidence="2" key="1">
    <citation type="submission" date="2016-10" db="EMBL/GenBank/DDBJ databases">
        <authorList>
            <person name="Varghese N."/>
            <person name="Submissions S."/>
        </authorList>
    </citation>
    <scope>NUCLEOTIDE SEQUENCE [LARGE SCALE GENOMIC DNA]</scope>
    <source>
        <strain evidence="2">DSM 44232</strain>
    </source>
</reference>
<dbReference type="GO" id="GO:0016740">
    <property type="term" value="F:transferase activity"/>
    <property type="evidence" value="ECO:0007669"/>
    <property type="project" value="UniProtKB-KW"/>
</dbReference>
<gene>
    <name evidence="1" type="ORF">SAMN04488564_110321</name>
</gene>
<keyword evidence="1" id="KW-0808">Transferase</keyword>
<dbReference type="Proteomes" id="UP000198583">
    <property type="component" value="Unassembled WGS sequence"/>
</dbReference>
<dbReference type="RefSeq" id="WP_093602661.1">
    <property type="nucleotide sequence ID" value="NZ_FOYL01000010.1"/>
</dbReference>
<sequence>MISPEYVQARAVLLEALEGLGAHRDAVVLVGAQAVYLHAGAADFATAPTTTDADLALIPGKLADEPAVVDAMRVAGFVPGDQPGRWLGRGGIAVDLMAPEALCGGSSSHRSARLQPPHNDKMTARRTLGLEAAVLDNDVRVIRALDAEDPRSFKIKVAGPAALVVSKVIKIAERREQQPHRLKPKDGLDVLRLLRAEKDVPGLARSLRDLVSNELSSEVAKQAVDELRVLATEPDDLLPTLAAEAEAVFGDPDEIKMSMVALVEELLLEFDRG</sequence>
<protein>
    <submittedName>
        <fullName evidence="1">Nucleotidyltransferase</fullName>
    </submittedName>
</protein>
<keyword evidence="2" id="KW-1185">Reference proteome</keyword>
<name>A0A1I6FAY4_9PSEU</name>
<dbReference type="STRING" id="84724.SAMN04488564_110321"/>
<evidence type="ECO:0000313" key="1">
    <source>
        <dbReference type="EMBL" id="SFR27105.1"/>
    </source>
</evidence>
<dbReference type="AlphaFoldDB" id="A0A1I6FAY4"/>
<proteinExistence type="predicted"/>
<accession>A0A1I6FAY4</accession>
<dbReference type="EMBL" id="FOYL01000010">
    <property type="protein sequence ID" value="SFR27105.1"/>
    <property type="molecule type" value="Genomic_DNA"/>
</dbReference>
<organism evidence="1 2">
    <name type="scientific">Lentzea waywayandensis</name>
    <dbReference type="NCBI Taxonomy" id="84724"/>
    <lineage>
        <taxon>Bacteria</taxon>
        <taxon>Bacillati</taxon>
        <taxon>Actinomycetota</taxon>
        <taxon>Actinomycetes</taxon>
        <taxon>Pseudonocardiales</taxon>
        <taxon>Pseudonocardiaceae</taxon>
        <taxon>Lentzea</taxon>
    </lineage>
</organism>
<evidence type="ECO:0000313" key="2">
    <source>
        <dbReference type="Proteomes" id="UP000198583"/>
    </source>
</evidence>
<dbReference type="OrthoDB" id="3515986at2"/>